<dbReference type="Pfam" id="PF13976">
    <property type="entry name" value="gag_pre-integrs"/>
    <property type="match status" value="1"/>
</dbReference>
<name>A0A0D0CUD5_9AGAM</name>
<feature type="non-terminal residue" evidence="2">
    <location>
        <position position="146"/>
    </location>
</feature>
<evidence type="ECO:0000313" key="3">
    <source>
        <dbReference type="Proteomes" id="UP000054538"/>
    </source>
</evidence>
<dbReference type="HOGENOM" id="CLU_102301_2_0_1"/>
<dbReference type="OrthoDB" id="7691805at2759"/>
<evidence type="ECO:0000313" key="2">
    <source>
        <dbReference type="EMBL" id="KIK79043.1"/>
    </source>
</evidence>
<dbReference type="Proteomes" id="UP000054538">
    <property type="component" value="Unassembled WGS sequence"/>
</dbReference>
<dbReference type="AlphaFoldDB" id="A0A0D0CUD5"/>
<organism evidence="2 3">
    <name type="scientific">Paxillus rubicundulus Ve08.2h10</name>
    <dbReference type="NCBI Taxonomy" id="930991"/>
    <lineage>
        <taxon>Eukaryota</taxon>
        <taxon>Fungi</taxon>
        <taxon>Dikarya</taxon>
        <taxon>Basidiomycota</taxon>
        <taxon>Agaricomycotina</taxon>
        <taxon>Agaricomycetes</taxon>
        <taxon>Agaricomycetidae</taxon>
        <taxon>Boletales</taxon>
        <taxon>Paxilineae</taxon>
        <taxon>Paxillaceae</taxon>
        <taxon>Paxillus</taxon>
    </lineage>
</organism>
<proteinExistence type="predicted"/>
<evidence type="ECO:0000259" key="1">
    <source>
        <dbReference type="Pfam" id="PF13976"/>
    </source>
</evidence>
<dbReference type="InterPro" id="IPR025724">
    <property type="entry name" value="GAG-pre-integrase_dom"/>
</dbReference>
<dbReference type="STRING" id="930991.A0A0D0CUD5"/>
<protein>
    <submittedName>
        <fullName evidence="2">Unplaced genomic scaffold scaffold_1571, whole genome shotgun sequence</fullName>
    </submittedName>
</protein>
<reference evidence="2 3" key="1">
    <citation type="submission" date="2014-04" db="EMBL/GenBank/DDBJ databases">
        <authorList>
            <consortium name="DOE Joint Genome Institute"/>
            <person name="Kuo A."/>
            <person name="Kohler A."/>
            <person name="Jargeat P."/>
            <person name="Nagy L.G."/>
            <person name="Floudas D."/>
            <person name="Copeland A."/>
            <person name="Barry K.W."/>
            <person name="Cichocki N."/>
            <person name="Veneault-Fourrey C."/>
            <person name="LaButti K."/>
            <person name="Lindquist E.A."/>
            <person name="Lipzen A."/>
            <person name="Lundell T."/>
            <person name="Morin E."/>
            <person name="Murat C."/>
            <person name="Sun H."/>
            <person name="Tunlid A."/>
            <person name="Henrissat B."/>
            <person name="Grigoriev I.V."/>
            <person name="Hibbett D.S."/>
            <person name="Martin F."/>
            <person name="Nordberg H.P."/>
            <person name="Cantor M.N."/>
            <person name="Hua S.X."/>
        </authorList>
    </citation>
    <scope>NUCLEOTIDE SEQUENCE [LARGE SCALE GENOMIC DNA]</scope>
    <source>
        <strain evidence="2 3">Ve08.2h10</strain>
    </source>
</reference>
<reference evidence="3" key="2">
    <citation type="submission" date="2015-01" db="EMBL/GenBank/DDBJ databases">
        <title>Evolutionary Origins and Diversification of the Mycorrhizal Mutualists.</title>
        <authorList>
            <consortium name="DOE Joint Genome Institute"/>
            <consortium name="Mycorrhizal Genomics Consortium"/>
            <person name="Kohler A."/>
            <person name="Kuo A."/>
            <person name="Nagy L.G."/>
            <person name="Floudas D."/>
            <person name="Copeland A."/>
            <person name="Barry K.W."/>
            <person name="Cichocki N."/>
            <person name="Veneault-Fourrey C."/>
            <person name="LaButti K."/>
            <person name="Lindquist E.A."/>
            <person name="Lipzen A."/>
            <person name="Lundell T."/>
            <person name="Morin E."/>
            <person name="Murat C."/>
            <person name="Riley R."/>
            <person name="Ohm R."/>
            <person name="Sun H."/>
            <person name="Tunlid A."/>
            <person name="Henrissat B."/>
            <person name="Grigoriev I.V."/>
            <person name="Hibbett D.S."/>
            <person name="Martin F."/>
        </authorList>
    </citation>
    <scope>NUCLEOTIDE SEQUENCE [LARGE SCALE GENOMIC DNA]</scope>
    <source>
        <strain evidence="3">Ve08.2h10</strain>
    </source>
</reference>
<feature type="domain" description="GAG-pre-integrase" evidence="1">
    <location>
        <begin position="43"/>
        <end position="113"/>
    </location>
</feature>
<gene>
    <name evidence="2" type="ORF">PAXRUDRAFT_101698</name>
</gene>
<dbReference type="InParanoid" id="A0A0D0CUD5"/>
<dbReference type="EMBL" id="KN826393">
    <property type="protein sequence ID" value="KIK79043.1"/>
    <property type="molecule type" value="Genomic_DNA"/>
</dbReference>
<accession>A0A0D0CUD5</accession>
<sequence>MGVTLVSISKLTTAGYAAVFRDTVCRIFNPRKKLVGEIPLSNGLYHIKRATKQPFAGATSSTEVLTMEQLHVRLSHIGPALIRDMLSKGMVEGVKLDPLHQTMGQCESCEYGKAIRKPIGNVREPKRCEKFGDEVHTDVWGPSDIQ</sequence>
<keyword evidence="3" id="KW-1185">Reference proteome</keyword>